<organism evidence="1 2">
    <name type="scientific">Pseudomonas syringae pv. maculicola</name>
    <dbReference type="NCBI Taxonomy" id="59511"/>
    <lineage>
        <taxon>Bacteria</taxon>
        <taxon>Pseudomonadati</taxon>
        <taxon>Pseudomonadota</taxon>
        <taxon>Gammaproteobacteria</taxon>
        <taxon>Pseudomonadales</taxon>
        <taxon>Pseudomonadaceae</taxon>
        <taxon>Pseudomonas</taxon>
    </lineage>
</organism>
<reference evidence="1 2" key="1">
    <citation type="submission" date="2018-08" db="EMBL/GenBank/DDBJ databases">
        <title>Recombination of ecologically and evolutionarily significant loci maintains genetic cohesion in the Pseudomonas syringae species complex.</title>
        <authorList>
            <person name="Dillon M."/>
            <person name="Thakur S."/>
            <person name="Almeida R.N.D."/>
            <person name="Weir B.S."/>
            <person name="Guttman D.S."/>
        </authorList>
    </citation>
    <scope>NUCLEOTIDE SEQUENCE [LARGE SCALE GENOMIC DNA]</scope>
    <source>
        <strain evidence="1 2">88_10</strain>
    </source>
</reference>
<sequence length="98" mass="10661">MRRLVCALSDMTRLNLPINIGSLYTVSSVPGPVFQAIVSFFEWDLESFARNGVDPDALLKSTGVSRDWQGPPGFNVALGGNAYYHNKNVGGFVVRVEG</sequence>
<name>A0A3M2VZD0_PSEYM</name>
<evidence type="ECO:0000313" key="2">
    <source>
        <dbReference type="Proteomes" id="UP000282378"/>
    </source>
</evidence>
<dbReference type="EMBL" id="RBNL01003785">
    <property type="protein sequence ID" value="RML44495.1"/>
    <property type="molecule type" value="Genomic_DNA"/>
</dbReference>
<protein>
    <submittedName>
        <fullName evidence="1">Transposition protein, TnsD-related protein</fullName>
    </submittedName>
</protein>
<accession>A0A3M2VZD0</accession>
<evidence type="ECO:0000313" key="1">
    <source>
        <dbReference type="EMBL" id="RML44495.1"/>
    </source>
</evidence>
<dbReference type="AlphaFoldDB" id="A0A3M2VZD0"/>
<proteinExistence type="predicted"/>
<gene>
    <name evidence="1" type="ORF">APX70_07305</name>
</gene>
<comment type="caution">
    <text evidence="1">The sequence shown here is derived from an EMBL/GenBank/DDBJ whole genome shotgun (WGS) entry which is preliminary data.</text>
</comment>
<dbReference type="Proteomes" id="UP000282378">
    <property type="component" value="Unassembled WGS sequence"/>
</dbReference>